<sequence length="84" mass="9185">MYFLISIIANLAGAVFVGVQFARICDTLQRNDRQERDLSFLFSSALLAFTIPFYSPVSHNLGATVALFIALSAASTLVTSRLLK</sequence>
<feature type="transmembrane region" description="Helical" evidence="1">
    <location>
        <begin position="61"/>
        <end position="83"/>
    </location>
</feature>
<keyword evidence="3" id="KW-1185">Reference proteome</keyword>
<evidence type="ECO:0000313" key="3">
    <source>
        <dbReference type="Proteomes" id="UP000186465"/>
    </source>
</evidence>
<keyword evidence="1" id="KW-0472">Membrane</keyword>
<name>A0A1Q5PJG4_9ACTO</name>
<proteinExistence type="predicted"/>
<dbReference type="AlphaFoldDB" id="A0A1Q5PJG4"/>
<evidence type="ECO:0000313" key="2">
    <source>
        <dbReference type="EMBL" id="OKL46009.1"/>
    </source>
</evidence>
<organism evidence="2 3">
    <name type="scientific">Boudabousia marimammalium</name>
    <dbReference type="NCBI Taxonomy" id="156892"/>
    <lineage>
        <taxon>Bacteria</taxon>
        <taxon>Bacillati</taxon>
        <taxon>Actinomycetota</taxon>
        <taxon>Actinomycetes</taxon>
        <taxon>Actinomycetales</taxon>
        <taxon>Actinomycetaceae</taxon>
        <taxon>Boudabousia</taxon>
    </lineage>
</organism>
<dbReference type="RefSeq" id="WP_075362075.1">
    <property type="nucleotide sequence ID" value="NZ_MPDM01000010.1"/>
</dbReference>
<reference evidence="3" key="1">
    <citation type="submission" date="2016-11" db="EMBL/GenBank/DDBJ databases">
        <title>Actinomyces gypaetusis sp. nov. isolated from Gypaetus barbatus in Qinghai Tibet Plateau China.</title>
        <authorList>
            <person name="Meng X."/>
        </authorList>
    </citation>
    <scope>NUCLEOTIDE SEQUENCE [LARGE SCALE GENOMIC DNA]</scope>
    <source>
        <strain evidence="3">DSM 15383</strain>
    </source>
</reference>
<accession>A0A1Q5PJG4</accession>
<keyword evidence="1" id="KW-0812">Transmembrane</keyword>
<gene>
    <name evidence="2" type="ORF">BM477_07480</name>
</gene>
<dbReference type="Proteomes" id="UP000186465">
    <property type="component" value="Unassembled WGS sequence"/>
</dbReference>
<feature type="transmembrane region" description="Helical" evidence="1">
    <location>
        <begin position="37"/>
        <end position="55"/>
    </location>
</feature>
<feature type="transmembrane region" description="Helical" evidence="1">
    <location>
        <begin position="6"/>
        <end position="25"/>
    </location>
</feature>
<comment type="caution">
    <text evidence="2">The sequence shown here is derived from an EMBL/GenBank/DDBJ whole genome shotgun (WGS) entry which is preliminary data.</text>
</comment>
<keyword evidence="1" id="KW-1133">Transmembrane helix</keyword>
<protein>
    <submittedName>
        <fullName evidence="2">Uncharacterized protein</fullName>
    </submittedName>
</protein>
<dbReference type="EMBL" id="MPDM01000010">
    <property type="protein sequence ID" value="OKL46009.1"/>
    <property type="molecule type" value="Genomic_DNA"/>
</dbReference>
<evidence type="ECO:0000256" key="1">
    <source>
        <dbReference type="SAM" id="Phobius"/>
    </source>
</evidence>